<organism evidence="5 6">
    <name type="scientific">Candidatus Spyradenecus faecavium</name>
    <dbReference type="NCBI Taxonomy" id="2840947"/>
    <lineage>
        <taxon>Bacteria</taxon>
        <taxon>Pseudomonadati</taxon>
        <taxon>Lentisphaerota</taxon>
        <taxon>Lentisphaeria</taxon>
        <taxon>Lentisphaerales</taxon>
        <taxon>Lentisphaeraceae</taxon>
        <taxon>Lentisphaeraceae incertae sedis</taxon>
        <taxon>Candidatus Spyradenecus</taxon>
    </lineage>
</organism>
<dbReference type="Gene3D" id="3.40.50.300">
    <property type="entry name" value="P-loop containing nucleotide triphosphate hydrolases"/>
    <property type="match status" value="1"/>
</dbReference>
<keyword evidence="2" id="KW-0547">Nucleotide-binding</keyword>
<dbReference type="GO" id="GO:0005524">
    <property type="term" value="F:ATP binding"/>
    <property type="evidence" value="ECO:0007669"/>
    <property type="project" value="UniProtKB-KW"/>
</dbReference>
<dbReference type="Pfam" id="PF00005">
    <property type="entry name" value="ABC_tran"/>
    <property type="match status" value="1"/>
</dbReference>
<dbReference type="SMART" id="SM00382">
    <property type="entry name" value="AAA"/>
    <property type="match status" value="1"/>
</dbReference>
<evidence type="ECO:0000313" key="6">
    <source>
        <dbReference type="Proteomes" id="UP000886845"/>
    </source>
</evidence>
<dbReference type="PANTHER" id="PTHR43023:SF3">
    <property type="entry name" value="PROTEIN TRIGALACTOSYLDIACYLGLYCEROL 3, CHLOROPLASTIC"/>
    <property type="match status" value="1"/>
</dbReference>
<comment type="caution">
    <text evidence="5">The sequence shown here is derived from an EMBL/GenBank/DDBJ whole genome shotgun (WGS) entry which is preliminary data.</text>
</comment>
<feature type="domain" description="ABC transporter" evidence="4">
    <location>
        <begin position="6"/>
        <end position="244"/>
    </location>
</feature>
<protein>
    <submittedName>
        <fullName evidence="5">ATP-binding cassette domain-containing protein</fullName>
    </submittedName>
</protein>
<dbReference type="SUPFAM" id="SSF52540">
    <property type="entry name" value="P-loop containing nucleoside triphosphate hydrolases"/>
    <property type="match status" value="1"/>
</dbReference>
<keyword evidence="1" id="KW-0813">Transport</keyword>
<dbReference type="PROSITE" id="PS50893">
    <property type="entry name" value="ABC_TRANSPORTER_2"/>
    <property type="match status" value="1"/>
</dbReference>
<evidence type="ECO:0000313" key="5">
    <source>
        <dbReference type="EMBL" id="HIV09626.1"/>
    </source>
</evidence>
<proteinExistence type="predicted"/>
<name>A0A9D1T335_9BACT</name>
<reference evidence="5" key="2">
    <citation type="journal article" date="2021" name="PeerJ">
        <title>Extensive microbial diversity within the chicken gut microbiome revealed by metagenomics and culture.</title>
        <authorList>
            <person name="Gilroy R."/>
            <person name="Ravi A."/>
            <person name="Getino M."/>
            <person name="Pursley I."/>
            <person name="Horton D.L."/>
            <person name="Alikhan N.F."/>
            <person name="Baker D."/>
            <person name="Gharbi K."/>
            <person name="Hall N."/>
            <person name="Watson M."/>
            <person name="Adriaenssens E.M."/>
            <person name="Foster-Nyarko E."/>
            <person name="Jarju S."/>
            <person name="Secka A."/>
            <person name="Antonio M."/>
            <person name="Oren A."/>
            <person name="Chaudhuri R.R."/>
            <person name="La Ragione R."/>
            <person name="Hildebrand F."/>
            <person name="Pallen M.J."/>
        </authorList>
    </citation>
    <scope>NUCLEOTIDE SEQUENCE</scope>
    <source>
        <strain evidence="5">35461</strain>
    </source>
</reference>
<gene>
    <name evidence="5" type="ORF">IAC79_05905</name>
</gene>
<evidence type="ECO:0000259" key="4">
    <source>
        <dbReference type="PROSITE" id="PS50893"/>
    </source>
</evidence>
<dbReference type="PANTHER" id="PTHR43023">
    <property type="entry name" value="PROTEIN TRIGALACTOSYLDIACYLGLYCEROL 3, CHLOROPLASTIC"/>
    <property type="match status" value="1"/>
</dbReference>
<sequence length="254" mass="26714">MGRAVIECEHVVTGYPGNPLMRDVTLTIEEGEVVFILGGSGCGKSTLLKHIIGQLPPLGGAIRILGQDVASAEGPDRDRLLRAFGMMYQSGALFGNLTVLGNVLLPLEEFTPLPEPLRRATARLKLAQVGLLDRADAFPAELSGGQVKRAAIARAMALDPKILFLDEPSAGLDPITSASLDALIKGLSRDLGITVVIISHELASIDAIADRALYLDRAVGGVLDQGAPAELRAHSPHPAVRAFFNRAPNPGAAP</sequence>
<dbReference type="AlphaFoldDB" id="A0A9D1T335"/>
<evidence type="ECO:0000256" key="3">
    <source>
        <dbReference type="ARBA" id="ARBA00022840"/>
    </source>
</evidence>
<dbReference type="InterPro" id="IPR003593">
    <property type="entry name" value="AAA+_ATPase"/>
</dbReference>
<evidence type="ECO:0000256" key="2">
    <source>
        <dbReference type="ARBA" id="ARBA00022741"/>
    </source>
</evidence>
<keyword evidence="3 5" id="KW-0067">ATP-binding</keyword>
<dbReference type="Proteomes" id="UP000886845">
    <property type="component" value="Unassembled WGS sequence"/>
</dbReference>
<dbReference type="InterPro" id="IPR027417">
    <property type="entry name" value="P-loop_NTPase"/>
</dbReference>
<evidence type="ECO:0000256" key="1">
    <source>
        <dbReference type="ARBA" id="ARBA00022448"/>
    </source>
</evidence>
<dbReference type="InterPro" id="IPR003439">
    <property type="entry name" value="ABC_transporter-like_ATP-bd"/>
</dbReference>
<reference evidence="5" key="1">
    <citation type="submission" date="2020-10" db="EMBL/GenBank/DDBJ databases">
        <authorList>
            <person name="Gilroy R."/>
        </authorList>
    </citation>
    <scope>NUCLEOTIDE SEQUENCE</scope>
    <source>
        <strain evidence="5">35461</strain>
    </source>
</reference>
<dbReference type="GO" id="GO:0016887">
    <property type="term" value="F:ATP hydrolysis activity"/>
    <property type="evidence" value="ECO:0007669"/>
    <property type="project" value="InterPro"/>
</dbReference>
<dbReference type="EMBL" id="DVOR01000190">
    <property type="protein sequence ID" value="HIV09626.1"/>
    <property type="molecule type" value="Genomic_DNA"/>
</dbReference>
<accession>A0A9D1T335</accession>